<dbReference type="InterPro" id="IPR029044">
    <property type="entry name" value="Nucleotide-diphossugar_trans"/>
</dbReference>
<evidence type="ECO:0000259" key="1">
    <source>
        <dbReference type="Pfam" id="PF00535"/>
    </source>
</evidence>
<feature type="domain" description="Glycosyltransferase 2-like" evidence="1">
    <location>
        <begin position="6"/>
        <end position="133"/>
    </location>
</feature>
<dbReference type="KEGG" id="fcs:TRV642_0317"/>
<organism evidence="3 5">
    <name type="scientific">Flavobacterium collinsii</name>
    <dbReference type="NCBI Taxonomy" id="1114861"/>
    <lineage>
        <taxon>Bacteria</taxon>
        <taxon>Pseudomonadati</taxon>
        <taxon>Bacteroidota</taxon>
        <taxon>Flavobacteriia</taxon>
        <taxon>Flavobacteriales</taxon>
        <taxon>Flavobacteriaceae</taxon>
        <taxon>Flavobacterium</taxon>
    </lineage>
</organism>
<dbReference type="Pfam" id="PF00535">
    <property type="entry name" value="Glycos_transf_2"/>
    <property type="match status" value="1"/>
</dbReference>
<evidence type="ECO:0000313" key="5">
    <source>
        <dbReference type="Proteomes" id="UP001152749"/>
    </source>
</evidence>
<proteinExistence type="predicted"/>
<keyword evidence="4" id="KW-1185">Reference proteome</keyword>
<dbReference type="PANTHER" id="PTHR43685:SF2">
    <property type="entry name" value="GLYCOSYLTRANSFERASE 2-LIKE DOMAIN-CONTAINING PROTEIN"/>
    <property type="match status" value="1"/>
</dbReference>
<evidence type="ECO:0000313" key="4">
    <source>
        <dbReference type="Proteomes" id="UP000474567"/>
    </source>
</evidence>
<name>A0A9W4TE34_9FLAO</name>
<dbReference type="Gene3D" id="3.90.550.10">
    <property type="entry name" value="Spore Coat Polysaccharide Biosynthesis Protein SpsA, Chain A"/>
    <property type="match status" value="1"/>
</dbReference>
<sequence length="282" mass="33705">MNTLVSIVVPCYKQAKYLDECLRSVLNQTYYNWECIIINDGSPDKTEIVAQKWVEKDTRFKYLFQENKGVSAARNNAISNASGEFIVALDADDSIAKDYLEKLVPELENDASLAIVSCYSVFFKNNIENVITEFKPHGDNYQHLRYVNQLIVTSLFRKECWHEVNGFDEDMEGFEDWEFWLNITKRGWKYKIVEDFLFFYRKAKKSRQVDALEKHFYTTKEYIFKKHKECYIEDFENCMIVLFFEQNMLKNSQNKIQNSIEYKIVKAIYKPYRVLQRIWNKK</sequence>
<dbReference type="RefSeq" id="WP_173968249.1">
    <property type="nucleotide sequence ID" value="NZ_CADCST010000148.1"/>
</dbReference>
<accession>A0A9W4TE34</accession>
<evidence type="ECO:0000313" key="2">
    <source>
        <dbReference type="EMBL" id="CAA9202810.1"/>
    </source>
</evidence>
<dbReference type="EMBL" id="CADCST010000148">
    <property type="protein sequence ID" value="CAA9202810.1"/>
    <property type="molecule type" value="Genomic_DNA"/>
</dbReference>
<dbReference type="InterPro" id="IPR001173">
    <property type="entry name" value="Glyco_trans_2-like"/>
</dbReference>
<dbReference type="EMBL" id="OX336425">
    <property type="protein sequence ID" value="CAI2765395.1"/>
    <property type="molecule type" value="Genomic_DNA"/>
</dbReference>
<dbReference type="Proteomes" id="UP000474567">
    <property type="component" value="Unassembled WGS sequence"/>
</dbReference>
<gene>
    <name evidence="2" type="ORF">FLACOL7796_04454</name>
    <name evidence="3" type="ORF">TRV642_0317</name>
</gene>
<dbReference type="Proteomes" id="UP001152749">
    <property type="component" value="Chromosome"/>
</dbReference>
<reference evidence="2 4" key="1">
    <citation type="submission" date="2020-02" db="EMBL/GenBank/DDBJ databases">
        <authorList>
            <person name="Criscuolo A."/>
        </authorList>
    </citation>
    <scope>NUCLEOTIDE SEQUENCE [LARGE SCALE GENOMIC DNA]</scope>
    <source>
        <strain evidence="2">CECT7796</strain>
    </source>
</reference>
<dbReference type="SUPFAM" id="SSF53448">
    <property type="entry name" value="Nucleotide-diphospho-sugar transferases"/>
    <property type="match status" value="1"/>
</dbReference>
<protein>
    <submittedName>
        <fullName evidence="3">Glyco_trans_2-like domain-containing protein</fullName>
    </submittedName>
</protein>
<dbReference type="InterPro" id="IPR050834">
    <property type="entry name" value="Glycosyltransf_2"/>
</dbReference>
<dbReference type="PANTHER" id="PTHR43685">
    <property type="entry name" value="GLYCOSYLTRANSFERASE"/>
    <property type="match status" value="1"/>
</dbReference>
<dbReference type="AlphaFoldDB" id="A0A9W4TE34"/>
<evidence type="ECO:0000313" key="3">
    <source>
        <dbReference type="EMBL" id="CAI2765395.1"/>
    </source>
</evidence>
<dbReference type="CDD" id="cd00761">
    <property type="entry name" value="Glyco_tranf_GTA_type"/>
    <property type="match status" value="1"/>
</dbReference>
<reference evidence="3" key="2">
    <citation type="submission" date="2022-09" db="EMBL/GenBank/DDBJ databases">
        <authorList>
            <person name="Duchaud E."/>
        </authorList>
    </citation>
    <scope>NUCLEOTIDE SEQUENCE</scope>
    <source>
        <strain evidence="3">TRV642</strain>
    </source>
</reference>